<dbReference type="Gene3D" id="2.60.120.10">
    <property type="entry name" value="Jelly Rolls"/>
    <property type="match status" value="1"/>
</dbReference>
<evidence type="ECO:0000313" key="4">
    <source>
        <dbReference type="Proteomes" id="UP000184010"/>
    </source>
</evidence>
<dbReference type="RefSeq" id="WP_072774855.1">
    <property type="nucleotide sequence ID" value="NZ_FRDN01000018.1"/>
</dbReference>
<dbReference type="Gene3D" id="3.90.550.10">
    <property type="entry name" value="Spore Coat Polysaccharide Biosynthesis Protein SpsA, Chain A"/>
    <property type="match status" value="1"/>
</dbReference>
<dbReference type="GO" id="GO:0004475">
    <property type="term" value="F:mannose-1-phosphate guanylyltransferase (GTP) activity"/>
    <property type="evidence" value="ECO:0007669"/>
    <property type="project" value="TreeGrafter"/>
</dbReference>
<organism evidence="3 4">
    <name type="scientific">Desulfitobacterium chlororespirans DSM 11544</name>
    <dbReference type="NCBI Taxonomy" id="1121395"/>
    <lineage>
        <taxon>Bacteria</taxon>
        <taxon>Bacillati</taxon>
        <taxon>Bacillota</taxon>
        <taxon>Clostridia</taxon>
        <taxon>Eubacteriales</taxon>
        <taxon>Desulfitobacteriaceae</taxon>
        <taxon>Desulfitobacterium</taxon>
    </lineage>
</organism>
<dbReference type="InterPro" id="IPR011051">
    <property type="entry name" value="RmlC_Cupin_sf"/>
</dbReference>
<dbReference type="SUPFAM" id="SSF53448">
    <property type="entry name" value="Nucleotide-diphospho-sugar transferases"/>
    <property type="match status" value="1"/>
</dbReference>
<gene>
    <name evidence="3" type="ORF">SAMN02745215_04758</name>
</gene>
<dbReference type="GO" id="GO:0009298">
    <property type="term" value="P:GDP-mannose biosynthetic process"/>
    <property type="evidence" value="ECO:0007669"/>
    <property type="project" value="TreeGrafter"/>
</dbReference>
<dbReference type="InterPro" id="IPR014710">
    <property type="entry name" value="RmlC-like_jellyroll"/>
</dbReference>
<dbReference type="Proteomes" id="UP000184010">
    <property type="component" value="Unassembled WGS sequence"/>
</dbReference>
<dbReference type="AlphaFoldDB" id="A0A1M7UVI3"/>
<feature type="domain" description="Nucleotidyl transferase" evidence="1">
    <location>
        <begin position="4"/>
        <end position="265"/>
    </location>
</feature>
<dbReference type="CDD" id="cd02213">
    <property type="entry name" value="cupin_PMI_typeII_C"/>
    <property type="match status" value="1"/>
</dbReference>
<dbReference type="PANTHER" id="PTHR46390">
    <property type="entry name" value="MANNOSE-1-PHOSPHATE GUANYLYLTRANSFERASE"/>
    <property type="match status" value="1"/>
</dbReference>
<dbReference type="InterPro" id="IPR001538">
    <property type="entry name" value="Man6P_isomerase-2_C"/>
</dbReference>
<dbReference type="InterPro" id="IPR029044">
    <property type="entry name" value="Nucleotide-diphossugar_trans"/>
</dbReference>
<keyword evidence="3" id="KW-0548">Nucleotidyltransferase</keyword>
<protein>
    <submittedName>
        <fullName evidence="3">Mannose-1-phosphate guanylyltransferase</fullName>
    </submittedName>
</protein>
<keyword evidence="4" id="KW-1185">Reference proteome</keyword>
<reference evidence="4" key="1">
    <citation type="submission" date="2016-12" db="EMBL/GenBank/DDBJ databases">
        <authorList>
            <person name="Varghese N."/>
            <person name="Submissions S."/>
        </authorList>
    </citation>
    <scope>NUCLEOTIDE SEQUENCE [LARGE SCALE GENOMIC DNA]</scope>
    <source>
        <strain evidence="4">DSM 11544</strain>
    </source>
</reference>
<proteinExistence type="predicted"/>
<accession>A0A1M7UVI3</accession>
<dbReference type="InterPro" id="IPR051161">
    <property type="entry name" value="Mannose-6P_isomerase_type2"/>
</dbReference>
<dbReference type="Pfam" id="PF01050">
    <property type="entry name" value="MannoseP_isomer"/>
    <property type="match status" value="1"/>
</dbReference>
<dbReference type="EMBL" id="FRDN01000018">
    <property type="protein sequence ID" value="SHN86974.1"/>
    <property type="molecule type" value="Genomic_DNA"/>
</dbReference>
<feature type="domain" description="Mannose-6-phosphate isomerase type II C-terminal" evidence="2">
    <location>
        <begin position="338"/>
        <end position="441"/>
    </location>
</feature>
<evidence type="ECO:0000259" key="2">
    <source>
        <dbReference type="Pfam" id="PF01050"/>
    </source>
</evidence>
<dbReference type="PANTHER" id="PTHR46390:SF1">
    <property type="entry name" value="MANNOSE-1-PHOSPHATE GUANYLYLTRANSFERASE"/>
    <property type="match status" value="1"/>
</dbReference>
<name>A0A1M7UVI3_9FIRM</name>
<sequence>MQLILLSGGAGKRLWPISNPARPKQFIKLLQNQEGRVESMAQRVWRQLQAKGLASSTLIVCCEPQTDNLISQLSPEIKVVCEPEQRDTFPAIALACSHLHTQENLNPDEAVIVAPIDTYAAENFFDNYRKLAQLLTEEHGEVGLIGITPTSPSSSFGYMVPSSGPVAPDFLRIERFVEKPKPEAAAKIIKDGALWNSGVFAFKLGFILNWLKSHRFPTQYEDLRHCYSSLPRTSFDYEVLENSSQIIAVKYDGYWLDIGTWKTITPILPQIIGKGAISPDSVNTHIINELDIPILTLGTLDIVVAAGPDGILVADKDSSPRLKDFTGDYPNRPRYEERRWGWYYVLDHSKSLDGYEILTKKLHLHHDKCLSYQVHGMRTEVWTITSGNGLFACDGKIYPVKSGDVLHIPGGTKHGLKAISDLELIEVQSGINLIEEDITRIYLFWQEVVEHCVYVEHYY</sequence>
<dbReference type="InterPro" id="IPR005835">
    <property type="entry name" value="NTP_transferase_dom"/>
</dbReference>
<dbReference type="Pfam" id="PF00483">
    <property type="entry name" value="NTP_transferase"/>
    <property type="match status" value="1"/>
</dbReference>
<dbReference type="GO" id="GO:0005976">
    <property type="term" value="P:polysaccharide metabolic process"/>
    <property type="evidence" value="ECO:0007669"/>
    <property type="project" value="InterPro"/>
</dbReference>
<dbReference type="STRING" id="1121395.SAMN02745215_04758"/>
<keyword evidence="3" id="KW-0808">Transferase</keyword>
<evidence type="ECO:0000313" key="3">
    <source>
        <dbReference type="EMBL" id="SHN86974.1"/>
    </source>
</evidence>
<dbReference type="SUPFAM" id="SSF51182">
    <property type="entry name" value="RmlC-like cupins"/>
    <property type="match status" value="1"/>
</dbReference>
<evidence type="ECO:0000259" key="1">
    <source>
        <dbReference type="Pfam" id="PF00483"/>
    </source>
</evidence>